<keyword evidence="2" id="KW-1185">Reference proteome</keyword>
<dbReference type="Proteomes" id="UP000652219">
    <property type="component" value="Unassembled WGS sequence"/>
</dbReference>
<dbReference type="EMBL" id="WIGN01000026">
    <property type="protein sequence ID" value="KAF6816657.1"/>
    <property type="molecule type" value="Genomic_DNA"/>
</dbReference>
<evidence type="ECO:0000313" key="2">
    <source>
        <dbReference type="Proteomes" id="UP000652219"/>
    </source>
</evidence>
<name>A0A8H6JNZ9_9PEZI</name>
<organism evidence="1 2">
    <name type="scientific">Colletotrichum sojae</name>
    <dbReference type="NCBI Taxonomy" id="2175907"/>
    <lineage>
        <taxon>Eukaryota</taxon>
        <taxon>Fungi</taxon>
        <taxon>Dikarya</taxon>
        <taxon>Ascomycota</taxon>
        <taxon>Pezizomycotina</taxon>
        <taxon>Sordariomycetes</taxon>
        <taxon>Hypocreomycetidae</taxon>
        <taxon>Glomerellales</taxon>
        <taxon>Glomerellaceae</taxon>
        <taxon>Colletotrichum</taxon>
        <taxon>Colletotrichum orchidearum species complex</taxon>
    </lineage>
</organism>
<reference evidence="1 2" key="1">
    <citation type="journal article" date="2020" name="Phytopathology">
        <title>Genome Sequence Resources of Colletotrichum truncatum, C. plurivorum, C. musicola, and C. sojae: Four Species Pathogenic to Soybean (Glycine max).</title>
        <authorList>
            <person name="Rogerio F."/>
            <person name="Boufleur T.R."/>
            <person name="Ciampi-Guillardi M."/>
            <person name="Sukno S.A."/>
            <person name="Thon M.R."/>
            <person name="Massola Junior N.S."/>
            <person name="Baroncelli R."/>
        </authorList>
    </citation>
    <scope>NUCLEOTIDE SEQUENCE [LARGE SCALE GENOMIC DNA]</scope>
    <source>
        <strain evidence="1 2">LFN0009</strain>
    </source>
</reference>
<evidence type="ECO:0000313" key="1">
    <source>
        <dbReference type="EMBL" id="KAF6816657.1"/>
    </source>
</evidence>
<gene>
    <name evidence="1" type="ORF">CSOJ01_02832</name>
</gene>
<proteinExistence type="predicted"/>
<dbReference type="AlphaFoldDB" id="A0A8H6JNZ9"/>
<sequence length="203" mass="23318">MACSINLFQQPQLVDSARHLVQDLQDQIQLTEAFDRAKSRLEACSQLTSNDLQKCDVFVAAVNEASDAGHILHELSLMTLDELTFVSIYFREQRIKKLLPLLTSSKVRDYTQTRQIPNPQRREILVRLSRLAGERKGRFEAIIKPMLRATQNIAPRKRQSGSPLRLASQLGRGADIKEFRERFSPTIVEVVDNSELRKWEIDM</sequence>
<accession>A0A8H6JNZ9</accession>
<protein>
    <submittedName>
        <fullName evidence="1">Uncharacterized protein</fullName>
    </submittedName>
</protein>
<comment type="caution">
    <text evidence="1">The sequence shown here is derived from an EMBL/GenBank/DDBJ whole genome shotgun (WGS) entry which is preliminary data.</text>
</comment>